<dbReference type="Proteomes" id="UP001430954">
    <property type="component" value="Unassembled WGS sequence"/>
</dbReference>
<keyword evidence="6 7" id="KW-0472">Membrane</keyword>
<evidence type="ECO:0000259" key="8">
    <source>
        <dbReference type="Pfam" id="PF01569"/>
    </source>
</evidence>
<keyword evidence="4 7" id="KW-0812">Transmembrane</keyword>
<dbReference type="Pfam" id="PF01569">
    <property type="entry name" value="PAP2"/>
    <property type="match status" value="1"/>
</dbReference>
<evidence type="ECO:0000256" key="5">
    <source>
        <dbReference type="ARBA" id="ARBA00022989"/>
    </source>
</evidence>
<feature type="transmembrane region" description="Helical" evidence="7">
    <location>
        <begin position="393"/>
        <end position="412"/>
    </location>
</feature>
<dbReference type="SUPFAM" id="SSF48317">
    <property type="entry name" value="Acid phosphatase/Vanadium-dependent haloperoxidase"/>
    <property type="match status" value="1"/>
</dbReference>
<proteinExistence type="inferred from homology"/>
<feature type="transmembrane region" description="Helical" evidence="7">
    <location>
        <begin position="418"/>
        <end position="436"/>
    </location>
</feature>
<feature type="transmembrane region" description="Helical" evidence="7">
    <location>
        <begin position="359"/>
        <end position="381"/>
    </location>
</feature>
<comment type="subcellular location">
    <subcellularLocation>
        <location evidence="1">Cell membrane</location>
        <topology evidence="1">Multi-pass membrane protein</topology>
    </subcellularLocation>
</comment>
<feature type="transmembrane region" description="Helical" evidence="7">
    <location>
        <begin position="12"/>
        <end position="29"/>
    </location>
</feature>
<dbReference type="PANTHER" id="PTHR30353">
    <property type="entry name" value="INNER MEMBRANE PROTEIN DEDA-RELATED"/>
    <property type="match status" value="1"/>
</dbReference>
<protein>
    <submittedName>
        <fullName evidence="11">Bifunctional DedA family/phosphatase PAP2 family protein</fullName>
    </submittedName>
</protein>
<feature type="transmembrane region" description="Helical" evidence="7">
    <location>
        <begin position="326"/>
        <end position="347"/>
    </location>
</feature>
<feature type="domain" description="VTT" evidence="9">
    <location>
        <begin position="40"/>
        <end position="163"/>
    </location>
</feature>
<dbReference type="PANTHER" id="PTHR30353:SF15">
    <property type="entry name" value="INNER MEMBRANE PROTEIN YABI"/>
    <property type="match status" value="1"/>
</dbReference>
<feature type="transmembrane region" description="Helical" evidence="7">
    <location>
        <begin position="144"/>
        <end position="168"/>
    </location>
</feature>
<evidence type="ECO:0000256" key="6">
    <source>
        <dbReference type="ARBA" id="ARBA00023136"/>
    </source>
</evidence>
<dbReference type="Pfam" id="PF09335">
    <property type="entry name" value="VTT_dom"/>
    <property type="match status" value="1"/>
</dbReference>
<gene>
    <name evidence="11" type="ORF">K6753_13840</name>
</gene>
<evidence type="ECO:0000256" key="3">
    <source>
        <dbReference type="ARBA" id="ARBA00022475"/>
    </source>
</evidence>
<dbReference type="EMBL" id="JAINZW010000008">
    <property type="protein sequence ID" value="MBZ4040615.1"/>
    <property type="molecule type" value="Genomic_DNA"/>
</dbReference>
<feature type="domain" description="Phosphatidic acid phosphatase type 2/haloperoxidase" evidence="8">
    <location>
        <begin position="358"/>
        <end position="432"/>
    </location>
</feature>
<comment type="similarity">
    <text evidence="2">Belongs to the DedA family.</text>
</comment>
<feature type="transmembrane region" description="Helical" evidence="7">
    <location>
        <begin position="62"/>
        <end position="82"/>
    </location>
</feature>
<feature type="domain" description="LssY-like C-terminal" evidence="10">
    <location>
        <begin position="498"/>
        <end position="607"/>
    </location>
</feature>
<keyword evidence="5 7" id="KW-1133">Transmembrane helix</keyword>
<name>A0ABS7T9Q4_9GAMM</name>
<evidence type="ECO:0000256" key="4">
    <source>
        <dbReference type="ARBA" id="ARBA00022692"/>
    </source>
</evidence>
<sequence>MEPAWLESATAWINANPVAAGLLVFLIAFCDALVVAGIIVPALPLLFAVGAAVGLGHINGPYALACAATGAFVGDALSFWIGRRWGTQLRQRWPFSRYPQWLDRGEGLFRRHGVKSIFIARFVGAVRPFVPAIAGMLEMPVRRYALPSAVACLAWAGAFLAPGWILGASYDAVAAVADRLALVLLGLAAAVALVWAGVLYTWRWFAQHADALLARALAWSRAHPRLGRYTGALIDPNRPESASLLMLAMCLLAISWAWFSLLAGLLASGGPLAFDHYVHDLMWSLRNPLADRLMAALASLGDAVVLGTASAVLLAYLLWRKRWMAAAHWLAALVFGLVLTALLEAAIDMPRPPTAPAGFGFPSVAVTMTTVAFGFFAVLIARELPGRKRVWPYLLAGVVTTLVGFSRLYLGAHWPSDLIGGTLFGILWLLVLGIAYRRHVSRSFWMRPMAWLFYGSFAAVALWHAPRAADDVLAKFQSPVPPEVVAANDWWQQDWARLPARRTETNARQRWPLGVQVAGPLAPLQQHLEARGWRVQPQADWQDAVSLLDDDTPGREQAVLPATLDAHAEALLMLRPGREPDERFALRLWPAPVQLGDGTPLWIGTAQTLRLSRPLDAVALWLPVPEDRAARTAVLIALDGFDPMESPHPRDPGVPVMRIRIDAATAAAPSGQ</sequence>
<feature type="transmembrane region" description="Helical" evidence="7">
    <location>
        <begin position="180"/>
        <end position="202"/>
    </location>
</feature>
<dbReference type="Gene3D" id="1.20.144.10">
    <property type="entry name" value="Phosphatidic acid phosphatase type 2/haloperoxidase"/>
    <property type="match status" value="1"/>
</dbReference>
<reference evidence="11 12" key="1">
    <citation type="submission" date="2021-09" db="EMBL/GenBank/DDBJ databases">
        <title>Lysobacter sp. 13A isolated from the river sediment.</title>
        <authorList>
            <person name="Liu H."/>
            <person name="Li S."/>
            <person name="Mao S."/>
        </authorList>
    </citation>
    <scope>NUCLEOTIDE SEQUENCE [LARGE SCALE GENOMIC DNA]</scope>
    <source>
        <strain evidence="11 12">13A</strain>
    </source>
</reference>
<feature type="transmembrane region" description="Helical" evidence="7">
    <location>
        <begin position="294"/>
        <end position="319"/>
    </location>
</feature>
<feature type="transmembrane region" description="Helical" evidence="7">
    <location>
        <begin position="244"/>
        <end position="274"/>
    </location>
</feature>
<dbReference type="InterPro" id="IPR025902">
    <property type="entry name" value="LssY-like-C_dom"/>
</dbReference>
<dbReference type="InterPro" id="IPR032816">
    <property type="entry name" value="VTT_dom"/>
</dbReference>
<dbReference type="InterPro" id="IPR000326">
    <property type="entry name" value="PAP2/HPO"/>
</dbReference>
<dbReference type="CDD" id="cd03392">
    <property type="entry name" value="PAP2_like_2"/>
    <property type="match status" value="1"/>
</dbReference>
<dbReference type="InterPro" id="IPR032818">
    <property type="entry name" value="DedA-like"/>
</dbReference>
<evidence type="ECO:0000256" key="2">
    <source>
        <dbReference type="ARBA" id="ARBA00010792"/>
    </source>
</evidence>
<evidence type="ECO:0000313" key="12">
    <source>
        <dbReference type="Proteomes" id="UP001430954"/>
    </source>
</evidence>
<keyword evidence="12" id="KW-1185">Reference proteome</keyword>
<dbReference type="Pfam" id="PF14067">
    <property type="entry name" value="LssY_C"/>
    <property type="match status" value="1"/>
</dbReference>
<evidence type="ECO:0000313" key="11">
    <source>
        <dbReference type="EMBL" id="MBZ4040615.1"/>
    </source>
</evidence>
<feature type="transmembrane region" description="Helical" evidence="7">
    <location>
        <begin position="34"/>
        <end position="56"/>
    </location>
</feature>
<organism evidence="11 12">
    <name type="scientific">Novilysobacter selenitireducens</name>
    <dbReference type="NCBI Taxonomy" id="2872639"/>
    <lineage>
        <taxon>Bacteria</taxon>
        <taxon>Pseudomonadati</taxon>
        <taxon>Pseudomonadota</taxon>
        <taxon>Gammaproteobacteria</taxon>
        <taxon>Lysobacterales</taxon>
        <taxon>Lysobacteraceae</taxon>
        <taxon>Novilysobacter</taxon>
    </lineage>
</organism>
<evidence type="ECO:0000259" key="9">
    <source>
        <dbReference type="Pfam" id="PF09335"/>
    </source>
</evidence>
<dbReference type="InterPro" id="IPR036938">
    <property type="entry name" value="PAP2/HPO_sf"/>
</dbReference>
<accession>A0ABS7T9Q4</accession>
<evidence type="ECO:0000256" key="1">
    <source>
        <dbReference type="ARBA" id="ARBA00004651"/>
    </source>
</evidence>
<evidence type="ECO:0000256" key="7">
    <source>
        <dbReference type="SAM" id="Phobius"/>
    </source>
</evidence>
<keyword evidence="3" id="KW-1003">Cell membrane</keyword>
<evidence type="ECO:0000259" key="10">
    <source>
        <dbReference type="Pfam" id="PF14067"/>
    </source>
</evidence>
<feature type="transmembrane region" description="Helical" evidence="7">
    <location>
        <begin position="448"/>
        <end position="465"/>
    </location>
</feature>
<comment type="caution">
    <text evidence="11">The sequence shown here is derived from an EMBL/GenBank/DDBJ whole genome shotgun (WGS) entry which is preliminary data.</text>
</comment>
<dbReference type="RefSeq" id="WP_223677066.1">
    <property type="nucleotide sequence ID" value="NZ_JAINZW010000008.1"/>
</dbReference>